<dbReference type="EMBL" id="FOMB01000002">
    <property type="protein sequence ID" value="SFC14952.1"/>
    <property type="molecule type" value="Genomic_DNA"/>
</dbReference>
<evidence type="ECO:0000313" key="8">
    <source>
        <dbReference type="Proteomes" id="UP000182258"/>
    </source>
</evidence>
<evidence type="ECO:0000256" key="2">
    <source>
        <dbReference type="HAMAP-Rule" id="MF_01212"/>
    </source>
</evidence>
<accession>A0A0F5PUR9</accession>
<dbReference type="NCBIfam" id="TIGR01353">
    <property type="entry name" value="dGTP_triPase"/>
    <property type="match status" value="1"/>
</dbReference>
<dbReference type="NCBIfam" id="NF002328">
    <property type="entry name" value="PRK01286.1-3"/>
    <property type="match status" value="1"/>
</dbReference>
<dbReference type="HAMAP" id="MF_01212">
    <property type="entry name" value="dGTPase_type2"/>
    <property type="match status" value="1"/>
</dbReference>
<dbReference type="InterPro" id="IPR050135">
    <property type="entry name" value="dGTPase-like"/>
</dbReference>
<evidence type="ECO:0000256" key="1">
    <source>
        <dbReference type="ARBA" id="ARBA00022801"/>
    </source>
</evidence>
<dbReference type="Gene3D" id="1.10.3210.10">
    <property type="entry name" value="Hypothetical protein af1432"/>
    <property type="match status" value="1"/>
</dbReference>
<reference evidence="5 7" key="1">
    <citation type="submission" date="2015-03" db="EMBL/GenBank/DDBJ databases">
        <authorList>
            <person name="Lepp D."/>
            <person name="Hassan Y.I."/>
            <person name="Li X.-Z."/>
            <person name="Zhou T."/>
        </authorList>
    </citation>
    <scope>NUCLEOTIDE SEQUENCE [LARGE SCALE GENOMIC DNA]</scope>
    <source>
        <strain evidence="5 7">Cr7-05</strain>
    </source>
</reference>
<dbReference type="STRING" id="728005.SAMN04488059_102299"/>
<comment type="similarity">
    <text evidence="2">Belongs to the dGTPase family. Type 2 subfamily.</text>
</comment>
<dbReference type="OrthoDB" id="9803619at2"/>
<feature type="region of interest" description="Disordered" evidence="3">
    <location>
        <begin position="1"/>
        <end position="30"/>
    </location>
</feature>
<keyword evidence="1 2" id="KW-0378">Hydrolase</keyword>
<dbReference type="PANTHER" id="PTHR11373:SF43">
    <property type="entry name" value="DEOXYGUANOSINETRIPHOSPHATE TRIPHOSPHOHYDROLASE-LIKE PROTEIN"/>
    <property type="match status" value="1"/>
</dbReference>
<dbReference type="NCBIfam" id="NF002326">
    <property type="entry name" value="PRK01286.1-1"/>
    <property type="match status" value="1"/>
</dbReference>
<dbReference type="Proteomes" id="UP000033519">
    <property type="component" value="Unassembled WGS sequence"/>
</dbReference>
<reference evidence="6 8" key="2">
    <citation type="submission" date="2016-10" db="EMBL/GenBank/DDBJ databases">
        <authorList>
            <person name="de Groot N.N."/>
        </authorList>
    </citation>
    <scope>NUCLEOTIDE SEQUENCE [LARGE SCALE GENOMIC DNA]</scope>
    <source>
        <strain evidence="6 8">CGMCC 1.10210</strain>
    </source>
</reference>
<dbReference type="InterPro" id="IPR026875">
    <property type="entry name" value="PHydrolase_assoc_dom"/>
</dbReference>
<dbReference type="SMART" id="SM00471">
    <property type="entry name" value="HDc"/>
    <property type="match status" value="1"/>
</dbReference>
<dbReference type="Proteomes" id="UP000182258">
    <property type="component" value="Unassembled WGS sequence"/>
</dbReference>
<evidence type="ECO:0000259" key="4">
    <source>
        <dbReference type="PROSITE" id="PS51831"/>
    </source>
</evidence>
<dbReference type="GO" id="GO:0006203">
    <property type="term" value="P:dGTP catabolic process"/>
    <property type="evidence" value="ECO:0007669"/>
    <property type="project" value="TreeGrafter"/>
</dbReference>
<dbReference type="CDD" id="cd00077">
    <property type="entry name" value="HDc"/>
    <property type="match status" value="1"/>
</dbReference>
<organism evidence="6 8">
    <name type="scientific">Devosia psychrophila</name>
    <dbReference type="NCBI Taxonomy" id="728005"/>
    <lineage>
        <taxon>Bacteria</taxon>
        <taxon>Pseudomonadati</taxon>
        <taxon>Pseudomonadota</taxon>
        <taxon>Alphaproteobacteria</taxon>
        <taxon>Hyphomicrobiales</taxon>
        <taxon>Devosiaceae</taxon>
        <taxon>Devosia</taxon>
    </lineage>
</organism>
<dbReference type="SUPFAM" id="SSF109604">
    <property type="entry name" value="HD-domain/PDEase-like"/>
    <property type="match status" value="1"/>
</dbReference>
<dbReference type="PANTHER" id="PTHR11373">
    <property type="entry name" value="DEOXYNUCLEOSIDE TRIPHOSPHATE TRIPHOSPHOHYDROLASE"/>
    <property type="match status" value="1"/>
</dbReference>
<dbReference type="InterPro" id="IPR023023">
    <property type="entry name" value="dNTPase_2"/>
</dbReference>
<keyword evidence="7" id="KW-1185">Reference proteome</keyword>
<proteinExistence type="inferred from homology"/>
<dbReference type="Pfam" id="PF01966">
    <property type="entry name" value="HD"/>
    <property type="match status" value="1"/>
</dbReference>
<sequence>MSDTAPYASRSEFSLGRLHSTGPSPTRSEFQRDRDRIIHSTAFRRLQYKTQVFLQFGGHFRNRLTHTLEVSQMARSMARALRLDEDLAEAVALSHDLGHTPFGHAGERALHAAMQPYGGFDHNIQAMRVVTRLENRYAEHDGLNLTWETLEGILKHNGPLTNADGTPFGKYAHEGLPAGLDDIPAAADLRLSSFASLEAQTAAIADDVAYNAHDIDDALRAGLIVLADMVDVPLAGPIVREVLARYPGIAPKRQAHEVQRRLITSSIEDVIATTSANIAASGINSPEDVRNAGRTLVTFSQSAAEAEKGLKAFLFERVYRHETVMVPVRHSETVVTGLFIRYMASRDLPGRWHGYAADAPDDHALARIVADFIAGMTDPYALDEYARLFDARPDFR</sequence>
<dbReference type="Pfam" id="PF13286">
    <property type="entry name" value="HD_assoc"/>
    <property type="match status" value="1"/>
</dbReference>
<dbReference type="RefSeq" id="WP_046171599.1">
    <property type="nucleotide sequence ID" value="NZ_FOMB01000002.1"/>
</dbReference>
<protein>
    <recommendedName>
        <fullName evidence="2">Deoxyguanosinetriphosphate triphosphohydrolase-like protein</fullName>
    </recommendedName>
</protein>
<dbReference type="PATRIC" id="fig|728005.3.peg.945"/>
<dbReference type="InterPro" id="IPR006261">
    <property type="entry name" value="dGTPase"/>
</dbReference>
<feature type="domain" description="HD" evidence="4">
    <location>
        <begin position="63"/>
        <end position="211"/>
    </location>
</feature>
<dbReference type="AlphaFoldDB" id="A0A0F5PUR9"/>
<gene>
    <name evidence="6" type="ORF">SAMN04488059_102299</name>
    <name evidence="5" type="ORF">WH91_13865</name>
</gene>
<dbReference type="PROSITE" id="PS51831">
    <property type="entry name" value="HD"/>
    <property type="match status" value="1"/>
</dbReference>
<evidence type="ECO:0000313" key="5">
    <source>
        <dbReference type="EMBL" id="KKC32383.1"/>
    </source>
</evidence>
<dbReference type="InterPro" id="IPR006674">
    <property type="entry name" value="HD_domain"/>
</dbReference>
<dbReference type="EMBL" id="LAPV01000134">
    <property type="protein sequence ID" value="KKC32383.1"/>
    <property type="molecule type" value="Genomic_DNA"/>
</dbReference>
<name>A0A0F5PUR9_9HYPH</name>
<dbReference type="GO" id="GO:0008832">
    <property type="term" value="F:dGTPase activity"/>
    <property type="evidence" value="ECO:0007669"/>
    <property type="project" value="TreeGrafter"/>
</dbReference>
<evidence type="ECO:0000313" key="7">
    <source>
        <dbReference type="Proteomes" id="UP000033519"/>
    </source>
</evidence>
<evidence type="ECO:0000313" key="6">
    <source>
        <dbReference type="EMBL" id="SFC14952.1"/>
    </source>
</evidence>
<evidence type="ECO:0000256" key="3">
    <source>
        <dbReference type="SAM" id="MobiDB-lite"/>
    </source>
</evidence>
<dbReference type="InterPro" id="IPR003607">
    <property type="entry name" value="HD/PDEase_dom"/>
</dbReference>